<dbReference type="OrthoDB" id="1013052at2"/>
<organism evidence="2 3">
    <name type="scientific">Pedobacter heparinus (strain ATCC 13125 / DSM 2366 / CIP 104194 / JCM 7457 / NBRC 12017 / NCIMB 9290 / NRRL B-14731 / HIM 762-3)</name>
    <dbReference type="NCBI Taxonomy" id="485917"/>
    <lineage>
        <taxon>Bacteria</taxon>
        <taxon>Pseudomonadati</taxon>
        <taxon>Bacteroidota</taxon>
        <taxon>Sphingobacteriia</taxon>
        <taxon>Sphingobacteriales</taxon>
        <taxon>Sphingobacteriaceae</taxon>
        <taxon>Pedobacter</taxon>
    </lineage>
</organism>
<dbReference type="Proteomes" id="UP000000852">
    <property type="component" value="Chromosome"/>
</dbReference>
<dbReference type="AlphaFoldDB" id="C6Y2I7"/>
<sequence length="378" mass="41779">MKKNLLYLLALVTIAFASCDPLKDTYNDIKPTTVDRTIVINAAKTYETTALANAGIVEQLNKDYPQMPDGTKANVTYGFKSNTVKPVDSVYANIQYTVTTNDYTDAAAAVGNGTFKTYSVAQAAAFLEWKYPQATTPLNKLVLLTYQFFQSNATPSAGVTVTEAFLLQSSGWQKIYLISPAQYTALGRGINNGFTSADVSSLPVYFNNFLKADPLVISPKAGDVKYITYKYMQSATIMHQKIYLLTYDGANWTATTTLSFLKQKGKWIPDPTIYYTMIAADYLNLNLTGVNYTFGTATNRGNVANFKSFNISATNGTQWTTAEIKEALKYTLNLRFPNATANPELPYKITYYAYSGTYAYVTVTFIKTANGFEEPVTP</sequence>
<gene>
    <name evidence="2" type="ordered locus">Phep_2999</name>
</gene>
<proteinExistence type="predicted"/>
<dbReference type="STRING" id="485917.Phep_2999"/>
<feature type="chain" id="PRO_5002974692" evidence="1">
    <location>
        <begin position="18"/>
        <end position="378"/>
    </location>
</feature>
<dbReference type="eggNOG" id="ENOG50312TS">
    <property type="taxonomic scope" value="Bacteria"/>
</dbReference>
<accession>C6Y2I7</accession>
<name>C6Y2I7_PEDHD</name>
<dbReference type="EMBL" id="CP001681">
    <property type="protein sequence ID" value="ACU05197.1"/>
    <property type="molecule type" value="Genomic_DNA"/>
</dbReference>
<keyword evidence="1" id="KW-0732">Signal</keyword>
<dbReference type="RefSeq" id="WP_015808807.1">
    <property type="nucleotide sequence ID" value="NC_013061.1"/>
</dbReference>
<dbReference type="PROSITE" id="PS51257">
    <property type="entry name" value="PROKAR_LIPOPROTEIN"/>
    <property type="match status" value="1"/>
</dbReference>
<evidence type="ECO:0000313" key="2">
    <source>
        <dbReference type="EMBL" id="ACU05197.1"/>
    </source>
</evidence>
<evidence type="ECO:0000256" key="1">
    <source>
        <dbReference type="SAM" id="SignalP"/>
    </source>
</evidence>
<reference evidence="2 3" key="1">
    <citation type="journal article" date="2009" name="Stand. Genomic Sci.">
        <title>Complete genome sequence of Pedobacter heparinus type strain (HIM 762-3).</title>
        <authorList>
            <person name="Han C."/>
            <person name="Spring S."/>
            <person name="Lapidus A."/>
            <person name="Del Rio T.G."/>
            <person name="Tice H."/>
            <person name="Copeland A."/>
            <person name="Cheng J.F."/>
            <person name="Lucas S."/>
            <person name="Chen F."/>
            <person name="Nolan M."/>
            <person name="Bruce D."/>
            <person name="Goodwin L."/>
            <person name="Pitluck S."/>
            <person name="Ivanova N."/>
            <person name="Mavromatis K."/>
            <person name="Mikhailova N."/>
            <person name="Pati A."/>
            <person name="Chen A."/>
            <person name="Palaniappan K."/>
            <person name="Land M."/>
            <person name="Hauser L."/>
            <person name="Chang Y.J."/>
            <person name="Jeffries C.C."/>
            <person name="Saunders E."/>
            <person name="Chertkov O."/>
            <person name="Brettin T."/>
            <person name="Goker M."/>
            <person name="Rohde M."/>
            <person name="Bristow J."/>
            <person name="Eisen J.A."/>
            <person name="Markowitz V."/>
            <person name="Hugenholtz P."/>
            <person name="Kyrpides N.C."/>
            <person name="Klenk H.P."/>
            <person name="Detter J.C."/>
        </authorList>
    </citation>
    <scope>NUCLEOTIDE SEQUENCE [LARGE SCALE GENOMIC DNA]</scope>
    <source>
        <strain evidence="3">ATCC 13125 / DSM 2366 / CIP 104194 / JCM 7457 / NBRC 12017 / NCIMB 9290 / NRRL B-14731 / HIM 762-3</strain>
    </source>
</reference>
<dbReference type="HOGENOM" id="CLU_731260_0_0_10"/>
<evidence type="ECO:0000313" key="3">
    <source>
        <dbReference type="Proteomes" id="UP000000852"/>
    </source>
</evidence>
<feature type="signal peptide" evidence="1">
    <location>
        <begin position="1"/>
        <end position="17"/>
    </location>
</feature>
<keyword evidence="3" id="KW-1185">Reference proteome</keyword>
<dbReference type="KEGG" id="phe:Phep_2999"/>
<protein>
    <submittedName>
        <fullName evidence="2">Uncharacterized protein</fullName>
    </submittedName>
</protein>